<organism evidence="1 2">
    <name type="scientific">Flavobacterium fontis</name>
    <dbReference type="NCBI Taxonomy" id="1124188"/>
    <lineage>
        <taxon>Bacteria</taxon>
        <taxon>Pseudomonadati</taxon>
        <taxon>Bacteroidota</taxon>
        <taxon>Flavobacteriia</taxon>
        <taxon>Flavobacteriales</taxon>
        <taxon>Flavobacteriaceae</taxon>
        <taxon>Flavobacterium</taxon>
    </lineage>
</organism>
<reference evidence="1 2" key="1">
    <citation type="submission" date="2016-11" db="EMBL/GenBank/DDBJ databases">
        <authorList>
            <person name="Jaros S."/>
            <person name="Januszkiewicz K."/>
            <person name="Wedrychowicz H."/>
        </authorList>
    </citation>
    <scope>NUCLEOTIDE SEQUENCE [LARGE SCALE GENOMIC DNA]</scope>
    <source>
        <strain evidence="1 2">DSM 25660</strain>
    </source>
</reference>
<name>A0A1M4WW99_9FLAO</name>
<dbReference type="Proteomes" id="UP000184147">
    <property type="component" value="Unassembled WGS sequence"/>
</dbReference>
<dbReference type="EMBL" id="FQVQ01000001">
    <property type="protein sequence ID" value="SHE85427.1"/>
    <property type="molecule type" value="Genomic_DNA"/>
</dbReference>
<dbReference type="OrthoDB" id="1370590at2"/>
<dbReference type="RefSeq" id="WP_073361084.1">
    <property type="nucleotide sequence ID" value="NZ_FQVQ01000001.1"/>
</dbReference>
<accession>A0A1M4WW99</accession>
<sequence>MRKWIWFFVLWIGSGVVAPSLLAQEASDPDLALKNTLYAQYRKEVLAYDKKTYDALFFSFFEKQNDPNITLTKEEYYTYTIKIAIYSEKLGMLYKAQKEAAEQTKKEWFDKRYEAYLQSKN</sequence>
<dbReference type="AlphaFoldDB" id="A0A1M4WW99"/>
<proteinExistence type="predicted"/>
<evidence type="ECO:0000313" key="1">
    <source>
        <dbReference type="EMBL" id="SHE85427.1"/>
    </source>
</evidence>
<gene>
    <name evidence="1" type="ORF">SAMN05444377_101441</name>
</gene>
<evidence type="ECO:0000313" key="2">
    <source>
        <dbReference type="Proteomes" id="UP000184147"/>
    </source>
</evidence>
<protein>
    <submittedName>
        <fullName evidence="1">Uncharacterized protein</fullName>
    </submittedName>
</protein>
<keyword evidence="2" id="KW-1185">Reference proteome</keyword>